<name>A0A0M2H2N1_9MICO</name>
<proteinExistence type="inferred from homology"/>
<feature type="transmembrane region" description="Helical" evidence="7">
    <location>
        <begin position="345"/>
        <end position="378"/>
    </location>
</feature>
<accession>A0A0M2H2N1</accession>
<keyword evidence="5 7" id="KW-0472">Membrane</keyword>
<evidence type="ECO:0000256" key="5">
    <source>
        <dbReference type="ARBA" id="ARBA00023136"/>
    </source>
</evidence>
<feature type="transmembrane region" description="Helical" evidence="7">
    <location>
        <begin position="106"/>
        <end position="127"/>
    </location>
</feature>
<keyword evidence="3 7" id="KW-0812">Transmembrane</keyword>
<feature type="transmembrane region" description="Helical" evidence="7">
    <location>
        <begin position="243"/>
        <end position="272"/>
    </location>
</feature>
<gene>
    <name evidence="8" type="primary">tqsA_1</name>
    <name evidence="8" type="ORF">RS81_01607</name>
</gene>
<feature type="transmembrane region" description="Helical" evidence="7">
    <location>
        <begin position="76"/>
        <end position="94"/>
    </location>
</feature>
<dbReference type="OrthoDB" id="4016357at2"/>
<feature type="transmembrane region" description="Helical" evidence="7">
    <location>
        <begin position="278"/>
        <end position="308"/>
    </location>
</feature>
<feature type="transmembrane region" description="Helical" evidence="7">
    <location>
        <begin position="315"/>
        <end position="333"/>
    </location>
</feature>
<comment type="similarity">
    <text evidence="2">Belongs to the autoinducer-2 exporter (AI-2E) (TC 2.A.86) family.</text>
</comment>
<dbReference type="PATRIC" id="fig|92835.4.peg.1626"/>
<sequence>MSPASDPGESEAQIAAESDGADQTAPAASFDVEAEEPPRSRILAALDRPLVSAFAATLGVLGAVVIGSAIGSISSILVWIILGLFLAIALDPIVRLLERKGLRRGAGIAVVFGAFVLLVVVFLVFMLPPVVNQVGEFVAAIPDALADVGETEWFAGLSPDLQAAVAAAVDQIESAVRDPATLAAVGGGILVFGAGVAAAISASLVVVALTLYFLASFEAMKEAFYRLAPARTRPRLADMTERITTAVGSSLIGSITLSALNAGTVLVLHLLIGLPFAALMAVIAFVVTLIPLFGSVIFLVFGTAVALFSGPDKALLFLIAYLVYIQVESYIISPRVMNRAIAIPAALVLIGAMIGGALMGVLGVLVALPVTASILLILREIVVPKQDRKI</sequence>
<comment type="caution">
    <text evidence="8">The sequence shown here is derived from an EMBL/GenBank/DDBJ whole genome shotgun (WGS) entry which is preliminary data.</text>
</comment>
<feature type="region of interest" description="Disordered" evidence="6">
    <location>
        <begin position="1"/>
        <end position="34"/>
    </location>
</feature>
<evidence type="ECO:0000256" key="7">
    <source>
        <dbReference type="SAM" id="Phobius"/>
    </source>
</evidence>
<dbReference type="Pfam" id="PF01594">
    <property type="entry name" value="AI-2E_transport"/>
    <property type="match status" value="1"/>
</dbReference>
<dbReference type="GO" id="GO:0055085">
    <property type="term" value="P:transmembrane transport"/>
    <property type="evidence" value="ECO:0007669"/>
    <property type="project" value="TreeGrafter"/>
</dbReference>
<dbReference type="RefSeq" id="WP_045275544.1">
    <property type="nucleotide sequence ID" value="NZ_BAAAUP010000003.1"/>
</dbReference>
<evidence type="ECO:0000256" key="1">
    <source>
        <dbReference type="ARBA" id="ARBA00004141"/>
    </source>
</evidence>
<keyword evidence="9" id="KW-1185">Reference proteome</keyword>
<reference evidence="8 9" key="1">
    <citation type="submission" date="2015-02" db="EMBL/GenBank/DDBJ databases">
        <title>Draft genome sequences of ten Microbacterium spp. with emphasis on heavy metal contaminated environments.</title>
        <authorList>
            <person name="Corretto E."/>
        </authorList>
    </citation>
    <scope>NUCLEOTIDE SEQUENCE [LARGE SCALE GENOMIC DNA]</scope>
    <source>
        <strain evidence="8 9">DSM 12510</strain>
    </source>
</reference>
<organism evidence="8 9">
    <name type="scientific">Microbacterium terrae</name>
    <dbReference type="NCBI Taxonomy" id="69369"/>
    <lineage>
        <taxon>Bacteria</taxon>
        <taxon>Bacillati</taxon>
        <taxon>Actinomycetota</taxon>
        <taxon>Actinomycetes</taxon>
        <taxon>Micrococcales</taxon>
        <taxon>Microbacteriaceae</taxon>
        <taxon>Microbacterium</taxon>
    </lineage>
</organism>
<evidence type="ECO:0000256" key="6">
    <source>
        <dbReference type="SAM" id="MobiDB-lite"/>
    </source>
</evidence>
<evidence type="ECO:0000256" key="2">
    <source>
        <dbReference type="ARBA" id="ARBA00009773"/>
    </source>
</evidence>
<comment type="subcellular location">
    <subcellularLocation>
        <location evidence="1">Membrane</location>
        <topology evidence="1">Multi-pass membrane protein</topology>
    </subcellularLocation>
</comment>
<evidence type="ECO:0000313" key="9">
    <source>
        <dbReference type="Proteomes" id="UP000033956"/>
    </source>
</evidence>
<evidence type="ECO:0000256" key="4">
    <source>
        <dbReference type="ARBA" id="ARBA00022989"/>
    </source>
</evidence>
<dbReference type="AlphaFoldDB" id="A0A0M2H2N1"/>
<dbReference type="GO" id="GO:0016020">
    <property type="term" value="C:membrane"/>
    <property type="evidence" value="ECO:0007669"/>
    <property type="project" value="UniProtKB-SubCell"/>
</dbReference>
<feature type="transmembrane region" description="Helical" evidence="7">
    <location>
        <begin position="189"/>
        <end position="215"/>
    </location>
</feature>
<dbReference type="InterPro" id="IPR002549">
    <property type="entry name" value="AI-2E-like"/>
</dbReference>
<protein>
    <submittedName>
        <fullName evidence="8">AI-2 transport protein TqsA</fullName>
    </submittedName>
</protein>
<dbReference type="PANTHER" id="PTHR21716">
    <property type="entry name" value="TRANSMEMBRANE PROTEIN"/>
    <property type="match status" value="1"/>
</dbReference>
<dbReference type="EMBL" id="JYIZ01000046">
    <property type="protein sequence ID" value="KJL40523.1"/>
    <property type="molecule type" value="Genomic_DNA"/>
</dbReference>
<evidence type="ECO:0000313" key="8">
    <source>
        <dbReference type="EMBL" id="KJL40523.1"/>
    </source>
</evidence>
<feature type="transmembrane region" description="Helical" evidence="7">
    <location>
        <begin position="49"/>
        <end position="70"/>
    </location>
</feature>
<evidence type="ECO:0000256" key="3">
    <source>
        <dbReference type="ARBA" id="ARBA00022692"/>
    </source>
</evidence>
<dbReference type="Proteomes" id="UP000033956">
    <property type="component" value="Unassembled WGS sequence"/>
</dbReference>
<keyword evidence="4 7" id="KW-1133">Transmembrane helix</keyword>
<dbReference type="PANTHER" id="PTHR21716:SF62">
    <property type="entry name" value="TRANSPORT PROTEIN YDBI-RELATED"/>
    <property type="match status" value="1"/>
</dbReference>